<reference evidence="1" key="1">
    <citation type="submission" date="2021-01" db="EMBL/GenBank/DDBJ databases">
        <authorList>
            <person name="Corre E."/>
            <person name="Pelletier E."/>
            <person name="Niang G."/>
            <person name="Scheremetjew M."/>
            <person name="Finn R."/>
            <person name="Kale V."/>
            <person name="Holt S."/>
            <person name="Cochrane G."/>
            <person name="Meng A."/>
            <person name="Brown T."/>
            <person name="Cohen L."/>
        </authorList>
    </citation>
    <scope>NUCLEOTIDE SEQUENCE</scope>
    <source>
        <strain evidence="1">GSBS06</strain>
    </source>
</reference>
<accession>A0A7S3LI90</accession>
<dbReference type="AlphaFoldDB" id="A0A7S3LI90"/>
<evidence type="ECO:0000313" key="1">
    <source>
        <dbReference type="EMBL" id="CAE0431201.1"/>
    </source>
</evidence>
<name>A0A7S3LI90_9STRA</name>
<dbReference type="EMBL" id="HBIN01002359">
    <property type="protein sequence ID" value="CAE0431201.1"/>
    <property type="molecule type" value="Transcribed_RNA"/>
</dbReference>
<organism evidence="1">
    <name type="scientific">Aplanochytrium stocchinoi</name>
    <dbReference type="NCBI Taxonomy" id="215587"/>
    <lineage>
        <taxon>Eukaryota</taxon>
        <taxon>Sar</taxon>
        <taxon>Stramenopiles</taxon>
        <taxon>Bigyra</taxon>
        <taxon>Labyrinthulomycetes</taxon>
        <taxon>Thraustochytrida</taxon>
        <taxon>Thraustochytriidae</taxon>
        <taxon>Aplanochytrium</taxon>
    </lineage>
</organism>
<proteinExistence type="predicted"/>
<sequence length="154" mass="18006">MKLYAQDAFINTRNKRKMTTNDMDMLEILKGERACGKYDKLIAHWESIKTYENSHGRYHCAWCGERCLTYCSLCPDEPPIHIRHHNRTGRSEMKCFLQHHSFNHIGLGHDDFDQCKRRFWREPRPQDVDANAKRNQVIVEQGRGGMGRGESAAV</sequence>
<gene>
    <name evidence="1" type="ORF">ASTO00021_LOCUS1541</name>
</gene>
<protein>
    <submittedName>
        <fullName evidence="1">Uncharacterized protein</fullName>
    </submittedName>
</protein>